<dbReference type="InterPro" id="IPR000652">
    <property type="entry name" value="Triosephosphate_isomerase"/>
</dbReference>
<dbReference type="PANTHER" id="PTHR21139">
    <property type="entry name" value="TRIOSEPHOSPHATE ISOMERASE"/>
    <property type="match status" value="1"/>
</dbReference>
<comment type="caution">
    <text evidence="5">The sequence shown here is derived from an EMBL/GenBank/DDBJ whole genome shotgun (WGS) entry which is preliminary data.</text>
</comment>
<protein>
    <recommendedName>
        <fullName evidence="4">Triosephosphate isomerase</fullName>
        <ecNumber evidence="4">5.3.1.1</ecNumber>
    </recommendedName>
</protein>
<dbReference type="PROSITE" id="PS51440">
    <property type="entry name" value="TIM_2"/>
    <property type="match status" value="1"/>
</dbReference>
<dbReference type="EMBL" id="LKCN02000021">
    <property type="protein sequence ID" value="RCI08230.1"/>
    <property type="molecule type" value="Genomic_DNA"/>
</dbReference>
<keyword evidence="6" id="KW-1185">Reference proteome</keyword>
<evidence type="ECO:0000256" key="4">
    <source>
        <dbReference type="RuleBase" id="RU363013"/>
    </source>
</evidence>
<dbReference type="SUPFAM" id="SSF51351">
    <property type="entry name" value="Triosephosphate isomerase (TIM)"/>
    <property type="match status" value="1"/>
</dbReference>
<dbReference type="GO" id="GO:0006096">
    <property type="term" value="P:glycolytic process"/>
    <property type="evidence" value="ECO:0007669"/>
    <property type="project" value="UniProtKB-UniPathway"/>
</dbReference>
<accession>A0A367L1B6</accession>
<dbReference type="GO" id="GO:0006094">
    <property type="term" value="P:gluconeogenesis"/>
    <property type="evidence" value="ECO:0007669"/>
    <property type="project" value="UniProtKB-UniPathway"/>
</dbReference>
<dbReference type="STRING" id="1330021.A0A367L1B6"/>
<sequence>MSSRRLVGLSTKMYFSLSQTRHFVDPLVELLPPPTAKDVSQVDIFLIPDFVSLAETAARLETTPLWTGAQDCSWEDEGALTGEVSATVLREAGARIVMVGHAERRRLMAEDDSIVARKAAAISRNGMVPLICIGETTAGAGTVAAVAECRPQIEAAVGAVSAETDVVLAYEPVWAIGADRPAGDDHVRAVVDGIRRLDCVAGRRQGSVRIVYGGSAGPGLFARLGGSLDGLFIGRFGHDPEQFVRTIREVVEA</sequence>
<dbReference type="InterPro" id="IPR013785">
    <property type="entry name" value="Aldolase_TIM"/>
</dbReference>
<dbReference type="GO" id="GO:0046166">
    <property type="term" value="P:glyceraldehyde-3-phosphate biosynthetic process"/>
    <property type="evidence" value="ECO:0007669"/>
    <property type="project" value="TreeGrafter"/>
</dbReference>
<comment type="pathway">
    <text evidence="4">Carbohydrate biosynthesis; gluconeogenesis.</text>
</comment>
<dbReference type="Gene3D" id="3.20.20.70">
    <property type="entry name" value="Aldolase class I"/>
    <property type="match status" value="1"/>
</dbReference>
<comment type="pathway">
    <text evidence="4">Carbohydrate degradation; glycolysis; D-glyceraldehyde 3-phosphate from glycerone phosphate: step 1/1.</text>
</comment>
<gene>
    <name evidence="5" type="ORF">L249_6320</name>
</gene>
<organism evidence="5 6">
    <name type="scientific">Ophiocordyceps polyrhachis-furcata BCC 54312</name>
    <dbReference type="NCBI Taxonomy" id="1330021"/>
    <lineage>
        <taxon>Eukaryota</taxon>
        <taxon>Fungi</taxon>
        <taxon>Dikarya</taxon>
        <taxon>Ascomycota</taxon>
        <taxon>Pezizomycotina</taxon>
        <taxon>Sordariomycetes</taxon>
        <taxon>Hypocreomycetidae</taxon>
        <taxon>Hypocreales</taxon>
        <taxon>Ophiocordycipitaceae</taxon>
        <taxon>Ophiocordyceps</taxon>
    </lineage>
</organism>
<dbReference type="GO" id="GO:0005829">
    <property type="term" value="C:cytosol"/>
    <property type="evidence" value="ECO:0007669"/>
    <property type="project" value="TreeGrafter"/>
</dbReference>
<dbReference type="InterPro" id="IPR035990">
    <property type="entry name" value="TIM_sf"/>
</dbReference>
<dbReference type="AlphaFoldDB" id="A0A367L1B6"/>
<evidence type="ECO:0000256" key="1">
    <source>
        <dbReference type="ARBA" id="ARBA00007422"/>
    </source>
</evidence>
<reference evidence="5 6" key="1">
    <citation type="journal article" date="2015" name="BMC Genomics">
        <title>Insights from the genome of Ophiocordyceps polyrhachis-furcata to pathogenicity and host specificity in insect fungi.</title>
        <authorList>
            <person name="Wichadakul D."/>
            <person name="Kobmoo N."/>
            <person name="Ingsriswang S."/>
            <person name="Tangphatsornruang S."/>
            <person name="Chantasingh D."/>
            <person name="Luangsa-ard J.J."/>
            <person name="Eurwilaichitr L."/>
        </authorList>
    </citation>
    <scope>NUCLEOTIDE SEQUENCE [LARGE SCALE GENOMIC DNA]</scope>
    <source>
        <strain evidence="5 6">BCC 54312</strain>
    </source>
</reference>
<dbReference type="OrthoDB" id="6715177at2759"/>
<evidence type="ECO:0000256" key="2">
    <source>
        <dbReference type="ARBA" id="ARBA00011738"/>
    </source>
</evidence>
<evidence type="ECO:0000256" key="3">
    <source>
        <dbReference type="ARBA" id="ARBA00023235"/>
    </source>
</evidence>
<dbReference type="UniPathway" id="UPA00138"/>
<name>A0A367L1B6_9HYPO</name>
<comment type="similarity">
    <text evidence="1 4">Belongs to the triosephosphate isomerase family.</text>
</comment>
<evidence type="ECO:0000313" key="6">
    <source>
        <dbReference type="Proteomes" id="UP000253664"/>
    </source>
</evidence>
<dbReference type="EC" id="5.3.1.1" evidence="4"/>
<keyword evidence="4" id="KW-0312">Gluconeogenesis</keyword>
<dbReference type="GO" id="GO:0019563">
    <property type="term" value="P:glycerol catabolic process"/>
    <property type="evidence" value="ECO:0007669"/>
    <property type="project" value="TreeGrafter"/>
</dbReference>
<dbReference type="PANTHER" id="PTHR21139:SF2">
    <property type="entry name" value="TRIOSEPHOSPHATE ISOMERASE"/>
    <property type="match status" value="1"/>
</dbReference>
<keyword evidence="3 4" id="KW-0413">Isomerase</keyword>
<keyword evidence="4" id="KW-0324">Glycolysis</keyword>
<dbReference type="Pfam" id="PF00121">
    <property type="entry name" value="TIM"/>
    <property type="match status" value="1"/>
</dbReference>
<evidence type="ECO:0000313" key="5">
    <source>
        <dbReference type="EMBL" id="RCI08230.1"/>
    </source>
</evidence>
<dbReference type="Proteomes" id="UP000253664">
    <property type="component" value="Unassembled WGS sequence"/>
</dbReference>
<proteinExistence type="inferred from homology"/>
<dbReference type="UniPathway" id="UPA00109">
    <property type="reaction ID" value="UER00189"/>
</dbReference>
<dbReference type="GO" id="GO:0004807">
    <property type="term" value="F:triose-phosphate isomerase activity"/>
    <property type="evidence" value="ECO:0007669"/>
    <property type="project" value="UniProtKB-EC"/>
</dbReference>
<comment type="subunit">
    <text evidence="2">Homodimer.</text>
</comment>
<comment type="catalytic activity">
    <reaction evidence="4">
        <text>D-glyceraldehyde 3-phosphate = dihydroxyacetone phosphate</text>
        <dbReference type="Rhea" id="RHEA:18585"/>
        <dbReference type="ChEBI" id="CHEBI:57642"/>
        <dbReference type="ChEBI" id="CHEBI:59776"/>
        <dbReference type="EC" id="5.3.1.1"/>
    </reaction>
</comment>
<dbReference type="CDD" id="cd00311">
    <property type="entry name" value="TIM"/>
    <property type="match status" value="1"/>
</dbReference>